<name>A0AAN8HS02_CHAGU</name>
<proteinExistence type="predicted"/>
<dbReference type="AlphaFoldDB" id="A0AAN8HS02"/>
<keyword evidence="2" id="KW-1185">Reference proteome</keyword>
<evidence type="ECO:0000313" key="2">
    <source>
        <dbReference type="Proteomes" id="UP001331515"/>
    </source>
</evidence>
<dbReference type="Proteomes" id="UP001331515">
    <property type="component" value="Unassembled WGS sequence"/>
</dbReference>
<gene>
    <name evidence="1" type="ORF">CgunFtcFv8_019280</name>
</gene>
<protein>
    <submittedName>
        <fullName evidence="1">Uncharacterized protein</fullName>
    </submittedName>
</protein>
<comment type="caution">
    <text evidence="1">The sequence shown here is derived from an EMBL/GenBank/DDBJ whole genome shotgun (WGS) entry which is preliminary data.</text>
</comment>
<accession>A0AAN8HS02</accession>
<organism evidence="1 2">
    <name type="scientific">Champsocephalus gunnari</name>
    <name type="common">Mackerel icefish</name>
    <dbReference type="NCBI Taxonomy" id="52237"/>
    <lineage>
        <taxon>Eukaryota</taxon>
        <taxon>Metazoa</taxon>
        <taxon>Chordata</taxon>
        <taxon>Craniata</taxon>
        <taxon>Vertebrata</taxon>
        <taxon>Euteleostomi</taxon>
        <taxon>Actinopterygii</taxon>
        <taxon>Neopterygii</taxon>
        <taxon>Teleostei</taxon>
        <taxon>Neoteleostei</taxon>
        <taxon>Acanthomorphata</taxon>
        <taxon>Eupercaria</taxon>
        <taxon>Perciformes</taxon>
        <taxon>Notothenioidei</taxon>
        <taxon>Channichthyidae</taxon>
        <taxon>Champsocephalus</taxon>
    </lineage>
</organism>
<sequence length="75" mass="8811">MNKKRDMATLKDFKLRILSPCGPDKGPDEDRLSCVYDNEFLEDMKKKQPELNSTTITKWLTDEKAKYSHKQRCSD</sequence>
<reference evidence="1 2" key="1">
    <citation type="journal article" date="2023" name="Mol. Biol. Evol.">
        <title>Genomics of Secondarily Temperate Adaptation in the Only Non-Antarctic Icefish.</title>
        <authorList>
            <person name="Rivera-Colon A.G."/>
            <person name="Rayamajhi N."/>
            <person name="Minhas B.F."/>
            <person name="Madrigal G."/>
            <person name="Bilyk K.T."/>
            <person name="Yoon V."/>
            <person name="Hune M."/>
            <person name="Gregory S."/>
            <person name="Cheng C.H.C."/>
            <person name="Catchen J.M."/>
        </authorList>
    </citation>
    <scope>NUCLEOTIDE SEQUENCE [LARGE SCALE GENOMIC DNA]</scope>
    <source>
        <tissue evidence="1">White muscle</tissue>
    </source>
</reference>
<evidence type="ECO:0000313" key="1">
    <source>
        <dbReference type="EMBL" id="KAK5921969.1"/>
    </source>
</evidence>
<dbReference type="EMBL" id="JAURVH010001522">
    <property type="protein sequence ID" value="KAK5921969.1"/>
    <property type="molecule type" value="Genomic_DNA"/>
</dbReference>